<name>F4XQ13_9CYAN</name>
<sequence>MYSFKSHTEVLLNQLVVAIAFAKRFFWNIELSTIPVKKFFSQLDREDA</sequence>
<dbReference type="AlphaFoldDB" id="F4XQ13"/>
<dbReference type="HOGENOM" id="CLU_3154973_0_0_3"/>
<accession>F4XQ13</accession>
<gene>
    <name evidence="1" type="ORF">LYNGBM3L_37450</name>
</gene>
<dbReference type="Proteomes" id="UP000003959">
    <property type="component" value="Unassembled WGS sequence"/>
</dbReference>
<evidence type="ECO:0000313" key="1">
    <source>
        <dbReference type="EMBL" id="EGJ33380.1"/>
    </source>
</evidence>
<keyword evidence="2" id="KW-1185">Reference proteome</keyword>
<protein>
    <submittedName>
        <fullName evidence="1">Uncharacterized protein</fullName>
    </submittedName>
</protein>
<reference evidence="2" key="1">
    <citation type="journal article" date="2011" name="Proc. Natl. Acad. Sci. U.S.A.">
        <title>Genomic insights into the physiology and ecology of the marine filamentous cyanobacterium Lyngbya majuscula.</title>
        <authorList>
            <person name="Jones A.C."/>
            <person name="Monroe E.A."/>
            <person name="Podell S."/>
            <person name="Hess W.R."/>
            <person name="Klages S."/>
            <person name="Esquenazi E."/>
            <person name="Niessen S."/>
            <person name="Hoover H."/>
            <person name="Rothmann M."/>
            <person name="Lasken R.S."/>
            <person name="Yates J.R.III."/>
            <person name="Reinhardt R."/>
            <person name="Kube M."/>
            <person name="Burkart M.D."/>
            <person name="Allen E.E."/>
            <person name="Dorrestein P.C."/>
            <person name="Gerwick W.H."/>
            <person name="Gerwick L."/>
        </authorList>
    </citation>
    <scope>NUCLEOTIDE SEQUENCE [LARGE SCALE GENOMIC DNA]</scope>
    <source>
        <strain evidence="2">3L</strain>
    </source>
</reference>
<evidence type="ECO:0000313" key="2">
    <source>
        <dbReference type="Proteomes" id="UP000003959"/>
    </source>
</evidence>
<organism evidence="1 2">
    <name type="scientific">Moorena producens 3L</name>
    <dbReference type="NCBI Taxonomy" id="489825"/>
    <lineage>
        <taxon>Bacteria</taxon>
        <taxon>Bacillati</taxon>
        <taxon>Cyanobacteriota</taxon>
        <taxon>Cyanophyceae</taxon>
        <taxon>Coleofasciculales</taxon>
        <taxon>Coleofasciculaceae</taxon>
        <taxon>Moorena</taxon>
    </lineage>
</organism>
<proteinExistence type="predicted"/>
<dbReference type="EMBL" id="GL890851">
    <property type="protein sequence ID" value="EGJ33380.1"/>
    <property type="molecule type" value="Genomic_DNA"/>
</dbReference>